<evidence type="ECO:0008006" key="3">
    <source>
        <dbReference type="Google" id="ProtNLM"/>
    </source>
</evidence>
<accession>A0AAW1QDD5</accession>
<gene>
    <name evidence="1" type="ORF">WJX74_001547</name>
</gene>
<keyword evidence="2" id="KW-1185">Reference proteome</keyword>
<proteinExistence type="predicted"/>
<evidence type="ECO:0000313" key="2">
    <source>
        <dbReference type="Proteomes" id="UP001438707"/>
    </source>
</evidence>
<dbReference type="AlphaFoldDB" id="A0AAW1QDD5"/>
<comment type="caution">
    <text evidence="1">The sequence shown here is derived from an EMBL/GenBank/DDBJ whole genome shotgun (WGS) entry which is preliminary data.</text>
</comment>
<reference evidence="1 2" key="1">
    <citation type="journal article" date="2024" name="Nat. Commun.">
        <title>Phylogenomics reveals the evolutionary origins of lichenization in chlorophyte algae.</title>
        <authorList>
            <person name="Puginier C."/>
            <person name="Libourel C."/>
            <person name="Otte J."/>
            <person name="Skaloud P."/>
            <person name="Haon M."/>
            <person name="Grisel S."/>
            <person name="Petersen M."/>
            <person name="Berrin J.G."/>
            <person name="Delaux P.M."/>
            <person name="Dal Grande F."/>
            <person name="Keller J."/>
        </authorList>
    </citation>
    <scope>NUCLEOTIDE SEQUENCE [LARGE SCALE GENOMIC DNA]</scope>
    <source>
        <strain evidence="1 2">SAG 2145</strain>
    </source>
</reference>
<dbReference type="PANTHER" id="PTHR35690">
    <property type="entry name" value="OS01G0363500 PROTEIN"/>
    <property type="match status" value="1"/>
</dbReference>
<dbReference type="Proteomes" id="UP001438707">
    <property type="component" value="Unassembled WGS sequence"/>
</dbReference>
<protein>
    <recommendedName>
        <fullName evidence="3">Plastid lipid-associated protein/fibrillin conserved domain-containing protein</fullName>
    </recommendedName>
</protein>
<evidence type="ECO:0000313" key="1">
    <source>
        <dbReference type="EMBL" id="KAK9819417.1"/>
    </source>
</evidence>
<dbReference type="PANTHER" id="PTHR35690:SF1">
    <property type="entry name" value="OS01G0363500 PROTEIN"/>
    <property type="match status" value="1"/>
</dbReference>
<organism evidence="1 2">
    <name type="scientific">Apatococcus lobatus</name>
    <dbReference type="NCBI Taxonomy" id="904363"/>
    <lineage>
        <taxon>Eukaryota</taxon>
        <taxon>Viridiplantae</taxon>
        <taxon>Chlorophyta</taxon>
        <taxon>core chlorophytes</taxon>
        <taxon>Trebouxiophyceae</taxon>
        <taxon>Chlorellales</taxon>
        <taxon>Chlorellaceae</taxon>
        <taxon>Apatococcus</taxon>
    </lineage>
</organism>
<name>A0AAW1QDD5_9CHLO</name>
<sequence length="270" mass="29330">MGLPTLTTQIRSSVSIRAAREPAQPCRQSSVSVERCRPSPIPVNRTKIRQKAVRRDWKVRTADVASAAPTKSQPSKEDAIALLKIAAKEGGVPTTSVSEAMRVLEKAKIQPGAWKTVLGGQDSPGRSWRLVFTSGEQRAQKAAGGLAKGGGLYIPVTAVQRWDASKNEIQNGIYLGHVASITFRGPFDMDGKRLAFDFNKLRVKIGPLQKEFTLKPGDFGTKKEDARKGDGPFFLFSYVDDEICVARGRGGGLAMWARTPPAWNLQAGIV</sequence>
<dbReference type="EMBL" id="JALJOS010000047">
    <property type="protein sequence ID" value="KAK9819417.1"/>
    <property type="molecule type" value="Genomic_DNA"/>
</dbReference>